<accession>A0AAV7AEI7</accession>
<evidence type="ECO:0000256" key="1">
    <source>
        <dbReference type="SAM" id="MobiDB-lite"/>
    </source>
</evidence>
<protein>
    <submittedName>
        <fullName evidence="2">Uncharacterized protein</fullName>
    </submittedName>
</protein>
<sequence length="94" mass="10731">MTFFRTYLWQRGSGRRSLSDDRRGTQAVAGTSLSSPTVAHKSQGWNMWLRRSSWPDTKWPCSSAAQEERRPKLLMVALPGLQIRGLKGNHIHHT</sequence>
<comment type="caution">
    <text evidence="2">The sequence shown here is derived from an EMBL/GenBank/DDBJ whole genome shotgun (WGS) entry which is preliminary data.</text>
</comment>
<organism evidence="2 3">
    <name type="scientific">Engystomops pustulosus</name>
    <name type="common">Tungara frog</name>
    <name type="synonym">Physalaemus pustulosus</name>
    <dbReference type="NCBI Taxonomy" id="76066"/>
    <lineage>
        <taxon>Eukaryota</taxon>
        <taxon>Metazoa</taxon>
        <taxon>Chordata</taxon>
        <taxon>Craniata</taxon>
        <taxon>Vertebrata</taxon>
        <taxon>Euteleostomi</taxon>
        <taxon>Amphibia</taxon>
        <taxon>Batrachia</taxon>
        <taxon>Anura</taxon>
        <taxon>Neobatrachia</taxon>
        <taxon>Hyloidea</taxon>
        <taxon>Leptodactylidae</taxon>
        <taxon>Leiuperinae</taxon>
        <taxon>Engystomops</taxon>
    </lineage>
</organism>
<reference evidence="2" key="1">
    <citation type="thesis" date="2020" institute="ProQuest LLC" country="789 East Eisenhower Parkway, Ann Arbor, MI, USA">
        <title>Comparative Genomics and Chromosome Evolution.</title>
        <authorList>
            <person name="Mudd A.B."/>
        </authorList>
    </citation>
    <scope>NUCLEOTIDE SEQUENCE</scope>
    <source>
        <strain evidence="2">237g6f4</strain>
        <tissue evidence="2">Blood</tissue>
    </source>
</reference>
<dbReference type="AlphaFoldDB" id="A0AAV7AEI7"/>
<evidence type="ECO:0000313" key="2">
    <source>
        <dbReference type="EMBL" id="KAG8559966.1"/>
    </source>
</evidence>
<feature type="region of interest" description="Disordered" evidence="1">
    <location>
        <begin position="15"/>
        <end position="36"/>
    </location>
</feature>
<dbReference type="Proteomes" id="UP000824782">
    <property type="component" value="Unassembled WGS sequence"/>
</dbReference>
<keyword evidence="3" id="KW-1185">Reference proteome</keyword>
<dbReference type="EMBL" id="WNYA01000008">
    <property type="protein sequence ID" value="KAG8559966.1"/>
    <property type="molecule type" value="Genomic_DNA"/>
</dbReference>
<evidence type="ECO:0000313" key="3">
    <source>
        <dbReference type="Proteomes" id="UP000824782"/>
    </source>
</evidence>
<name>A0AAV7AEI7_ENGPU</name>
<proteinExistence type="predicted"/>
<gene>
    <name evidence="2" type="ORF">GDO81_017507</name>
</gene>